<dbReference type="Gene3D" id="3.40.50.1000">
    <property type="entry name" value="HAD superfamily/HAD-like"/>
    <property type="match status" value="1"/>
</dbReference>
<dbReference type="GO" id="GO:0016791">
    <property type="term" value="F:phosphatase activity"/>
    <property type="evidence" value="ECO:0007669"/>
    <property type="project" value="TreeGrafter"/>
</dbReference>
<gene>
    <name evidence="1" type="ORF">IAD15_06440</name>
</gene>
<dbReference type="NCBIfam" id="TIGR00099">
    <property type="entry name" value="Cof-subfamily"/>
    <property type="match status" value="1"/>
</dbReference>
<accession>A0A9D1L180</accession>
<dbReference type="Pfam" id="PF08282">
    <property type="entry name" value="Hydrolase_3"/>
    <property type="match status" value="1"/>
</dbReference>
<dbReference type="EMBL" id="DVMJ01000054">
    <property type="protein sequence ID" value="HIU13692.1"/>
    <property type="molecule type" value="Genomic_DNA"/>
</dbReference>
<protein>
    <submittedName>
        <fullName evidence="1">Cof-type HAD-IIB family hydrolase</fullName>
    </submittedName>
</protein>
<reference evidence="1" key="2">
    <citation type="journal article" date="2021" name="PeerJ">
        <title>Extensive microbial diversity within the chicken gut microbiome revealed by metagenomics and culture.</title>
        <authorList>
            <person name="Gilroy R."/>
            <person name="Ravi A."/>
            <person name="Getino M."/>
            <person name="Pursley I."/>
            <person name="Horton D.L."/>
            <person name="Alikhan N.F."/>
            <person name="Baker D."/>
            <person name="Gharbi K."/>
            <person name="Hall N."/>
            <person name="Watson M."/>
            <person name="Adriaenssens E.M."/>
            <person name="Foster-Nyarko E."/>
            <person name="Jarju S."/>
            <person name="Secka A."/>
            <person name="Antonio M."/>
            <person name="Oren A."/>
            <person name="Chaudhuri R.R."/>
            <person name="La Ragione R."/>
            <person name="Hildebrand F."/>
            <person name="Pallen M.J."/>
        </authorList>
    </citation>
    <scope>NUCLEOTIDE SEQUENCE</scope>
    <source>
        <strain evidence="1">CHK195-11698</strain>
    </source>
</reference>
<dbReference type="PROSITE" id="PS01229">
    <property type="entry name" value="COF_2"/>
    <property type="match status" value="1"/>
</dbReference>
<comment type="caution">
    <text evidence="1">The sequence shown here is derived from an EMBL/GenBank/DDBJ whole genome shotgun (WGS) entry which is preliminary data.</text>
</comment>
<dbReference type="PANTHER" id="PTHR10000:SF8">
    <property type="entry name" value="HAD SUPERFAMILY HYDROLASE-LIKE, TYPE 3"/>
    <property type="match status" value="1"/>
</dbReference>
<dbReference type="PANTHER" id="PTHR10000">
    <property type="entry name" value="PHOSPHOSERINE PHOSPHATASE"/>
    <property type="match status" value="1"/>
</dbReference>
<proteinExistence type="predicted"/>
<evidence type="ECO:0000313" key="2">
    <source>
        <dbReference type="Proteomes" id="UP000824175"/>
    </source>
</evidence>
<evidence type="ECO:0000313" key="1">
    <source>
        <dbReference type="EMBL" id="HIU13692.1"/>
    </source>
</evidence>
<dbReference type="GO" id="GO:0005829">
    <property type="term" value="C:cytosol"/>
    <property type="evidence" value="ECO:0007669"/>
    <property type="project" value="TreeGrafter"/>
</dbReference>
<dbReference type="AlphaFoldDB" id="A0A9D1L180"/>
<dbReference type="InterPro" id="IPR023214">
    <property type="entry name" value="HAD_sf"/>
</dbReference>
<dbReference type="NCBIfam" id="TIGR01484">
    <property type="entry name" value="HAD-SF-IIB"/>
    <property type="match status" value="1"/>
</dbReference>
<dbReference type="InterPro" id="IPR006379">
    <property type="entry name" value="HAD-SF_hydro_IIB"/>
</dbReference>
<dbReference type="InterPro" id="IPR036412">
    <property type="entry name" value="HAD-like_sf"/>
</dbReference>
<dbReference type="GO" id="GO:0000287">
    <property type="term" value="F:magnesium ion binding"/>
    <property type="evidence" value="ECO:0007669"/>
    <property type="project" value="TreeGrafter"/>
</dbReference>
<dbReference type="Proteomes" id="UP000824175">
    <property type="component" value="Unassembled WGS sequence"/>
</dbReference>
<organism evidence="1 2">
    <name type="scientific">Candidatus Fimiplasma intestinipullorum</name>
    <dbReference type="NCBI Taxonomy" id="2840825"/>
    <lineage>
        <taxon>Bacteria</taxon>
        <taxon>Bacillati</taxon>
        <taxon>Bacillota</taxon>
        <taxon>Clostridia</taxon>
        <taxon>Eubacteriales</taxon>
        <taxon>Candidatus Fimiplasma</taxon>
    </lineage>
</organism>
<dbReference type="SUPFAM" id="SSF56784">
    <property type="entry name" value="HAD-like"/>
    <property type="match status" value="1"/>
</dbReference>
<reference evidence="1" key="1">
    <citation type="submission" date="2020-10" db="EMBL/GenBank/DDBJ databases">
        <authorList>
            <person name="Gilroy R."/>
        </authorList>
    </citation>
    <scope>NUCLEOTIDE SEQUENCE</scope>
    <source>
        <strain evidence="1">CHK195-11698</strain>
    </source>
</reference>
<dbReference type="InterPro" id="IPR000150">
    <property type="entry name" value="Cof"/>
</dbReference>
<name>A0A9D1L180_9FIRM</name>
<keyword evidence="1" id="KW-0378">Hydrolase</keyword>
<dbReference type="Gene3D" id="3.30.1240.10">
    <property type="match status" value="1"/>
</dbReference>
<sequence>MCMKIAFFDIDGTLLDVPHGLNAPSRATIEALKAFQDQGNKIVIASARGAVPASLECIFFDGYIFNDGHYIIYEGKVLVDDLFTQEMVQKQLDVYQKYHGRPQFAGHQGSWCDCLDDELIIKHRLMFAGTAKRPQDVVEHFTAADVKAVSCCVLFDTVEALEKAYHELEDQFTMIPYKTGLIRMDVYCKGFTKGTACQYLYRQLKIERENTYAFGDGENDIEMLQLVKHGIAMGNAVEPLKAVASEVTDTVTHDGIAKSFHKHFAIEVTS</sequence>